<keyword evidence="9 14" id="KW-0472">Membrane</keyword>
<dbReference type="EMBL" id="JAHRIN010002369">
    <property type="protein sequence ID" value="MEQ2192392.1"/>
    <property type="molecule type" value="Genomic_DNA"/>
</dbReference>
<dbReference type="PANTHER" id="PTHR10424">
    <property type="entry name" value="VIRAL ENVELOPE PROTEIN"/>
    <property type="match status" value="1"/>
</dbReference>
<evidence type="ECO:0000256" key="4">
    <source>
        <dbReference type="ARBA" id="ARBA00022511"/>
    </source>
</evidence>
<protein>
    <submittedName>
        <fullName evidence="15">Uncharacterized protein</fullName>
    </submittedName>
</protein>
<keyword evidence="8 14" id="KW-1133">Transmembrane helix</keyword>
<keyword evidence="11" id="KW-1015">Disulfide bond</keyword>
<keyword evidence="7" id="KW-1043">Host membrane</keyword>
<evidence type="ECO:0000313" key="16">
    <source>
        <dbReference type="Proteomes" id="UP001434883"/>
    </source>
</evidence>
<sequence length="163" mass="18227">MSVLSETAFLGTVHRSHSSAEQNSLLTASVGGVCALLNKTCCTYIPDEPNGEDGHRVSDTIRQLNEIKRGMQQVVHPSRRSFFLWLTSGPWWQLLLKILTPVIAVLLLFCLFTLCVIPCIRAMILRMVGGIVGTMLSQDYQLLDEDQDYDDTLEEESLNLTIV</sequence>
<dbReference type="InterPro" id="IPR018154">
    <property type="entry name" value="TLV/ENV_coat_polyprotein"/>
</dbReference>
<keyword evidence="4" id="KW-1032">Host cell membrane</keyword>
<evidence type="ECO:0000256" key="6">
    <source>
        <dbReference type="ARBA" id="ARBA00022692"/>
    </source>
</evidence>
<evidence type="ECO:0000256" key="13">
    <source>
        <dbReference type="ARBA" id="ARBA00023288"/>
    </source>
</evidence>
<evidence type="ECO:0000256" key="5">
    <source>
        <dbReference type="ARBA" id="ARBA00022581"/>
    </source>
</evidence>
<proteinExistence type="predicted"/>
<comment type="subcellular location">
    <subcellularLocation>
        <location evidence="1">Host cell membrane</location>
        <topology evidence="1">Single-pass type I membrane protein</topology>
    </subcellularLocation>
    <subcellularLocation>
        <location evidence="2">Host endomembrane system</location>
        <topology evidence="2">Peripheral membrane protein</topology>
    </subcellularLocation>
    <subcellularLocation>
        <location evidence="3">Virion membrane</location>
        <topology evidence="3">Single-pass type I membrane protein</topology>
    </subcellularLocation>
</comment>
<dbReference type="SUPFAM" id="SSF58069">
    <property type="entry name" value="Virus ectodomain"/>
    <property type="match status" value="1"/>
</dbReference>
<keyword evidence="13" id="KW-0449">Lipoprotein</keyword>
<comment type="caution">
    <text evidence="15">The sequence shown here is derived from an EMBL/GenBank/DDBJ whole genome shotgun (WGS) entry which is preliminary data.</text>
</comment>
<evidence type="ECO:0000256" key="7">
    <source>
        <dbReference type="ARBA" id="ARBA00022870"/>
    </source>
</evidence>
<evidence type="ECO:0000256" key="10">
    <source>
        <dbReference type="ARBA" id="ARBA00023139"/>
    </source>
</evidence>
<reference evidence="15 16" key="1">
    <citation type="submission" date="2021-06" db="EMBL/GenBank/DDBJ databases">
        <authorList>
            <person name="Palmer J.M."/>
        </authorList>
    </citation>
    <scope>NUCLEOTIDE SEQUENCE [LARGE SCALE GENOMIC DNA]</scope>
    <source>
        <strain evidence="15 16">XC_2019</strain>
        <tissue evidence="15">Muscle</tissue>
    </source>
</reference>
<evidence type="ECO:0000256" key="9">
    <source>
        <dbReference type="ARBA" id="ARBA00023136"/>
    </source>
</evidence>
<gene>
    <name evidence="15" type="ORF">XENOCAPTIV_010989</name>
</gene>
<keyword evidence="10" id="KW-0564">Palmitate</keyword>
<keyword evidence="5" id="KW-0945">Host-virus interaction</keyword>
<evidence type="ECO:0000256" key="14">
    <source>
        <dbReference type="SAM" id="Phobius"/>
    </source>
</evidence>
<keyword evidence="12" id="KW-0325">Glycoprotein</keyword>
<keyword evidence="6 14" id="KW-0812">Transmembrane</keyword>
<organism evidence="15 16">
    <name type="scientific">Xenoophorus captivus</name>
    <dbReference type="NCBI Taxonomy" id="1517983"/>
    <lineage>
        <taxon>Eukaryota</taxon>
        <taxon>Metazoa</taxon>
        <taxon>Chordata</taxon>
        <taxon>Craniata</taxon>
        <taxon>Vertebrata</taxon>
        <taxon>Euteleostomi</taxon>
        <taxon>Actinopterygii</taxon>
        <taxon>Neopterygii</taxon>
        <taxon>Teleostei</taxon>
        <taxon>Neoteleostei</taxon>
        <taxon>Acanthomorphata</taxon>
        <taxon>Ovalentaria</taxon>
        <taxon>Atherinomorphae</taxon>
        <taxon>Cyprinodontiformes</taxon>
        <taxon>Goodeidae</taxon>
        <taxon>Xenoophorus</taxon>
    </lineage>
</organism>
<evidence type="ECO:0000256" key="1">
    <source>
        <dbReference type="ARBA" id="ARBA00004402"/>
    </source>
</evidence>
<dbReference type="Proteomes" id="UP001434883">
    <property type="component" value="Unassembled WGS sequence"/>
</dbReference>
<evidence type="ECO:0000256" key="2">
    <source>
        <dbReference type="ARBA" id="ARBA00004531"/>
    </source>
</evidence>
<feature type="transmembrane region" description="Helical" evidence="14">
    <location>
        <begin position="94"/>
        <end position="117"/>
    </location>
</feature>
<evidence type="ECO:0000256" key="3">
    <source>
        <dbReference type="ARBA" id="ARBA00004563"/>
    </source>
</evidence>
<evidence type="ECO:0000256" key="12">
    <source>
        <dbReference type="ARBA" id="ARBA00023180"/>
    </source>
</evidence>
<dbReference type="PANTHER" id="PTHR10424:SF81">
    <property type="entry name" value="ERVV2 PROTEIN"/>
    <property type="match status" value="1"/>
</dbReference>
<accession>A0ABV0Q9C3</accession>
<dbReference type="Gene3D" id="1.10.287.210">
    <property type="match status" value="1"/>
</dbReference>
<evidence type="ECO:0000256" key="8">
    <source>
        <dbReference type="ARBA" id="ARBA00022989"/>
    </source>
</evidence>
<evidence type="ECO:0000313" key="15">
    <source>
        <dbReference type="EMBL" id="MEQ2192392.1"/>
    </source>
</evidence>
<evidence type="ECO:0000256" key="11">
    <source>
        <dbReference type="ARBA" id="ARBA00023157"/>
    </source>
</evidence>
<dbReference type="Pfam" id="PF00429">
    <property type="entry name" value="TLV_coat"/>
    <property type="match status" value="1"/>
</dbReference>
<name>A0ABV0Q9C3_9TELE</name>
<keyword evidence="16" id="KW-1185">Reference proteome</keyword>